<feature type="domain" description="CAAX prenyl protease 1 N-terminal" evidence="11">
    <location>
        <begin position="13"/>
        <end position="164"/>
    </location>
</feature>
<feature type="binding site" evidence="7">
    <location>
        <position position="242"/>
    </location>
    <ligand>
        <name>Zn(2+)</name>
        <dbReference type="ChEBI" id="CHEBI:29105"/>
        <note>catalytic</note>
    </ligand>
</feature>
<feature type="transmembrane region" description="Helical" evidence="9">
    <location>
        <begin position="135"/>
        <end position="164"/>
    </location>
</feature>
<name>Q1IU73_KORVE</name>
<keyword evidence="5 8" id="KW-0482">Metalloprotease</keyword>
<comment type="similarity">
    <text evidence="8">Belongs to the peptidase M48 family.</text>
</comment>
<dbReference type="InterPro" id="IPR027057">
    <property type="entry name" value="CAXX_Prtase_1"/>
</dbReference>
<feature type="transmembrane region" description="Helical" evidence="9">
    <location>
        <begin position="23"/>
        <end position="42"/>
    </location>
</feature>
<organism evidence="12 13">
    <name type="scientific">Koribacter versatilis (strain Ellin345)</name>
    <dbReference type="NCBI Taxonomy" id="204669"/>
    <lineage>
        <taxon>Bacteria</taxon>
        <taxon>Pseudomonadati</taxon>
        <taxon>Acidobacteriota</taxon>
        <taxon>Terriglobia</taxon>
        <taxon>Terriglobales</taxon>
        <taxon>Candidatus Korobacteraceae</taxon>
        <taxon>Candidatus Korobacter</taxon>
    </lineage>
</organism>
<comment type="cofactor">
    <cofactor evidence="7 8">
        <name>Zn(2+)</name>
        <dbReference type="ChEBI" id="CHEBI:29105"/>
    </cofactor>
    <text evidence="7 8">Binds 1 zinc ion per subunit.</text>
</comment>
<evidence type="ECO:0000256" key="3">
    <source>
        <dbReference type="ARBA" id="ARBA00022801"/>
    </source>
</evidence>
<dbReference type="Pfam" id="PF16491">
    <property type="entry name" value="Peptidase_M48_N"/>
    <property type="match status" value="1"/>
</dbReference>
<evidence type="ECO:0000313" key="13">
    <source>
        <dbReference type="Proteomes" id="UP000002432"/>
    </source>
</evidence>
<dbReference type="RefSeq" id="WP_011521379.1">
    <property type="nucleotide sequence ID" value="NC_008009.1"/>
</dbReference>
<dbReference type="InterPro" id="IPR001915">
    <property type="entry name" value="Peptidase_M48"/>
</dbReference>
<dbReference type="Gene3D" id="3.30.2010.10">
    <property type="entry name" value="Metalloproteases ('zincins'), catalytic domain"/>
    <property type="match status" value="1"/>
</dbReference>
<feature type="transmembrane region" description="Helical" evidence="9">
    <location>
        <begin position="252"/>
        <end position="274"/>
    </location>
</feature>
<sequence>MNTVSTLKPDSLEARRYNRLKRWLEVSDLIVGFVLLLALVLTHGSARLRDLAYLASRQYYSIAVFMFVLFLLLISKVLSLPIDYYGFRLEHEFKLSNQKPGAWLWDELKGWLVGLVILTILVEVLYATIRLYPDYWWLVVWAVFIGFTVLLAQLAPVVLFPIFYRFEPLKNDALRERLVKLGEKAGTKVRGVYEWKISEKSKKANAALTGLGKTRRIIIADTLLENYSDDEIEAVLAHELGHHVHGHIAKGILVQVGITFVGFWASHIILRYVVDQRQMFQSMSDFANLPLLALIAAVLGLVLTPVLNAYSRYNERQADSYAWKSIPSVEPFVTSMHKLASQNLAEENPARWIEVLFHSHPTIAKRVEAAEKWRERQAVPPSETPATSV</sequence>
<feature type="domain" description="Peptidase M48" evidence="10">
    <location>
        <begin position="168"/>
        <end position="373"/>
    </location>
</feature>
<evidence type="ECO:0000256" key="4">
    <source>
        <dbReference type="ARBA" id="ARBA00022833"/>
    </source>
</evidence>
<gene>
    <name evidence="12" type="ordered locus">Acid345_0572</name>
</gene>
<keyword evidence="13" id="KW-1185">Reference proteome</keyword>
<evidence type="ECO:0000256" key="9">
    <source>
        <dbReference type="SAM" id="Phobius"/>
    </source>
</evidence>
<keyword evidence="3 8" id="KW-0378">Hydrolase</keyword>
<dbReference type="HOGENOM" id="CLU_025947_1_1_0"/>
<evidence type="ECO:0000256" key="8">
    <source>
        <dbReference type="RuleBase" id="RU003983"/>
    </source>
</evidence>
<keyword evidence="9" id="KW-0472">Membrane</keyword>
<keyword evidence="2 7" id="KW-0479">Metal-binding</keyword>
<evidence type="ECO:0000256" key="2">
    <source>
        <dbReference type="ARBA" id="ARBA00022723"/>
    </source>
</evidence>
<feature type="transmembrane region" description="Helical" evidence="9">
    <location>
        <begin position="108"/>
        <end position="129"/>
    </location>
</feature>
<reference evidence="12 13" key="1">
    <citation type="journal article" date="2009" name="Appl. Environ. Microbiol.">
        <title>Three genomes from the phylum Acidobacteria provide insight into the lifestyles of these microorganisms in soils.</title>
        <authorList>
            <person name="Ward N.L."/>
            <person name="Challacombe J.F."/>
            <person name="Janssen P.H."/>
            <person name="Henrissat B."/>
            <person name="Coutinho P.M."/>
            <person name="Wu M."/>
            <person name="Xie G."/>
            <person name="Haft D.H."/>
            <person name="Sait M."/>
            <person name="Badger J."/>
            <person name="Barabote R.D."/>
            <person name="Bradley B."/>
            <person name="Brettin T.S."/>
            <person name="Brinkac L.M."/>
            <person name="Bruce D."/>
            <person name="Creasy T."/>
            <person name="Daugherty S.C."/>
            <person name="Davidsen T.M."/>
            <person name="DeBoy R.T."/>
            <person name="Detter J.C."/>
            <person name="Dodson R.J."/>
            <person name="Durkin A.S."/>
            <person name="Ganapathy A."/>
            <person name="Gwinn-Giglio M."/>
            <person name="Han C.S."/>
            <person name="Khouri H."/>
            <person name="Kiss H."/>
            <person name="Kothari S.P."/>
            <person name="Madupu R."/>
            <person name="Nelson K.E."/>
            <person name="Nelson W.C."/>
            <person name="Paulsen I."/>
            <person name="Penn K."/>
            <person name="Ren Q."/>
            <person name="Rosovitz M.J."/>
            <person name="Selengut J.D."/>
            <person name="Shrivastava S."/>
            <person name="Sullivan S.A."/>
            <person name="Tapia R."/>
            <person name="Thompson L.S."/>
            <person name="Watkins K.L."/>
            <person name="Yang Q."/>
            <person name="Yu C."/>
            <person name="Zafar N."/>
            <person name="Zhou L."/>
            <person name="Kuske C.R."/>
        </authorList>
    </citation>
    <scope>NUCLEOTIDE SEQUENCE [LARGE SCALE GENOMIC DNA]</scope>
    <source>
        <strain evidence="12 13">Ellin345</strain>
    </source>
</reference>
<dbReference type="Proteomes" id="UP000002432">
    <property type="component" value="Chromosome"/>
</dbReference>
<dbReference type="EnsemblBacteria" id="ABF39577">
    <property type="protein sequence ID" value="ABF39577"/>
    <property type="gene ID" value="Acid345_0572"/>
</dbReference>
<evidence type="ECO:0000256" key="7">
    <source>
        <dbReference type="PIRSR" id="PIRSR627057-2"/>
    </source>
</evidence>
<evidence type="ECO:0000259" key="11">
    <source>
        <dbReference type="Pfam" id="PF16491"/>
    </source>
</evidence>
<dbReference type="EMBL" id="CP000360">
    <property type="protein sequence ID" value="ABF39577.1"/>
    <property type="molecule type" value="Genomic_DNA"/>
</dbReference>
<dbReference type="GO" id="GO:0046872">
    <property type="term" value="F:metal ion binding"/>
    <property type="evidence" value="ECO:0007669"/>
    <property type="project" value="UniProtKB-KW"/>
</dbReference>
<keyword evidence="9" id="KW-1133">Transmembrane helix</keyword>
<dbReference type="GO" id="GO:0004222">
    <property type="term" value="F:metalloendopeptidase activity"/>
    <property type="evidence" value="ECO:0007669"/>
    <property type="project" value="InterPro"/>
</dbReference>
<dbReference type="KEGG" id="aba:Acid345_0572"/>
<dbReference type="AlphaFoldDB" id="Q1IU73"/>
<feature type="active site" description="Proton donor" evidence="6">
    <location>
        <position position="319"/>
    </location>
</feature>
<accession>Q1IU73</accession>
<dbReference type="CDD" id="cd07343">
    <property type="entry name" value="M48A_Zmpste24p_like"/>
    <property type="match status" value="1"/>
</dbReference>
<keyword evidence="1 8" id="KW-0645">Protease</keyword>
<dbReference type="eggNOG" id="COG0501">
    <property type="taxonomic scope" value="Bacteria"/>
</dbReference>
<feature type="binding site" evidence="7">
    <location>
        <position position="315"/>
    </location>
    <ligand>
        <name>Zn(2+)</name>
        <dbReference type="ChEBI" id="CHEBI:29105"/>
        <note>catalytic</note>
    </ligand>
</feature>
<evidence type="ECO:0000256" key="1">
    <source>
        <dbReference type="ARBA" id="ARBA00022670"/>
    </source>
</evidence>
<protein>
    <submittedName>
        <fullName evidence="12">Ste24 endopeptidase</fullName>
        <ecNumber evidence="12">3.4.24.84</ecNumber>
    </submittedName>
</protein>
<dbReference type="GO" id="GO:0071586">
    <property type="term" value="P:CAAX-box protein processing"/>
    <property type="evidence" value="ECO:0007669"/>
    <property type="project" value="InterPro"/>
</dbReference>
<dbReference type="STRING" id="204669.Acid345_0572"/>
<evidence type="ECO:0000256" key="6">
    <source>
        <dbReference type="PIRSR" id="PIRSR627057-1"/>
    </source>
</evidence>
<evidence type="ECO:0000313" key="12">
    <source>
        <dbReference type="EMBL" id="ABF39577.1"/>
    </source>
</evidence>
<feature type="binding site" evidence="7">
    <location>
        <position position="238"/>
    </location>
    <ligand>
        <name>Zn(2+)</name>
        <dbReference type="ChEBI" id="CHEBI:29105"/>
        <note>catalytic</note>
    </ligand>
</feature>
<evidence type="ECO:0000259" key="10">
    <source>
        <dbReference type="Pfam" id="PF01435"/>
    </source>
</evidence>
<dbReference type="EC" id="3.4.24.84" evidence="12"/>
<proteinExistence type="inferred from homology"/>
<evidence type="ECO:0000256" key="5">
    <source>
        <dbReference type="ARBA" id="ARBA00023049"/>
    </source>
</evidence>
<dbReference type="InterPro" id="IPR032456">
    <property type="entry name" value="Peptidase_M48_N"/>
</dbReference>
<dbReference type="PANTHER" id="PTHR10120">
    <property type="entry name" value="CAAX PRENYL PROTEASE 1"/>
    <property type="match status" value="1"/>
</dbReference>
<dbReference type="OrthoDB" id="9781930at2"/>
<keyword evidence="9" id="KW-0812">Transmembrane</keyword>
<dbReference type="Pfam" id="PF01435">
    <property type="entry name" value="Peptidase_M48"/>
    <property type="match status" value="1"/>
</dbReference>
<feature type="transmembrane region" description="Helical" evidence="9">
    <location>
        <begin position="62"/>
        <end position="87"/>
    </location>
</feature>
<keyword evidence="4 7" id="KW-0862">Zinc</keyword>
<feature type="transmembrane region" description="Helical" evidence="9">
    <location>
        <begin position="286"/>
        <end position="307"/>
    </location>
</feature>
<feature type="active site" evidence="6">
    <location>
        <position position="239"/>
    </location>
</feature>